<sequence>MSNDVPAWRLKSSVSGIEWPAVPDVRSRLLYSLLRQMDSEQWLAAQEIA</sequence>
<reference evidence="1 2" key="1">
    <citation type="submission" date="2020-11" db="EMBL/GenBank/DDBJ databases">
        <authorList>
            <person name="Sun Q."/>
        </authorList>
    </citation>
    <scope>NUCLEOTIDE SEQUENCE [LARGE SCALE GENOMIC DNA]</scope>
    <source>
        <strain evidence="1 2">P8398</strain>
    </source>
</reference>
<evidence type="ECO:0000313" key="1">
    <source>
        <dbReference type="EMBL" id="QPI49561.1"/>
    </source>
</evidence>
<name>A0AA49A7X2_9BURK</name>
<organism evidence="1 2">
    <name type="scientific">Massilia antarctica</name>
    <dbReference type="NCBI Taxonomy" id="2765360"/>
    <lineage>
        <taxon>Bacteria</taxon>
        <taxon>Pseudomonadati</taxon>
        <taxon>Pseudomonadota</taxon>
        <taxon>Betaproteobacteria</taxon>
        <taxon>Burkholderiales</taxon>
        <taxon>Oxalobacteraceae</taxon>
        <taxon>Telluria group</taxon>
        <taxon>Massilia</taxon>
    </lineage>
</organism>
<evidence type="ECO:0000313" key="2">
    <source>
        <dbReference type="Proteomes" id="UP000662888"/>
    </source>
</evidence>
<protein>
    <submittedName>
        <fullName evidence="1">Uncharacterized protein</fullName>
    </submittedName>
</protein>
<dbReference type="EMBL" id="CP065053">
    <property type="protein sequence ID" value="QPI49561.1"/>
    <property type="molecule type" value="Genomic_DNA"/>
</dbReference>
<dbReference type="RefSeq" id="WP_206089230.1">
    <property type="nucleotide sequence ID" value="NZ_CP065053.1"/>
</dbReference>
<dbReference type="Proteomes" id="UP000662888">
    <property type="component" value="Chromosome"/>
</dbReference>
<accession>A0AA49A7X2</accession>
<gene>
    <name evidence="1" type="ORF">IV454_29715</name>
</gene>
<proteinExistence type="predicted"/>
<keyword evidence="2" id="KW-1185">Reference proteome</keyword>